<dbReference type="CDD" id="cd16380">
    <property type="entry name" value="YitT_C"/>
    <property type="match status" value="1"/>
</dbReference>
<evidence type="ECO:0000256" key="3">
    <source>
        <dbReference type="ARBA" id="ARBA00022692"/>
    </source>
</evidence>
<proteinExistence type="predicted"/>
<dbReference type="AlphaFoldDB" id="A0A9D1TDG8"/>
<sequence>MKKIAGTVWWNWLLVVVGLLVSASAYRLFLVPCDVAAGGFTGIGQLVSHITGGAVSVGIVPVILNVPLFAVTIRSLGWRVGARSFVAMLALSFFIDWLPIPAATDDMLLASVFGGLLGGLGFGLILRGGASTGGSDLLGKLIHEKFPYIRVGTLVCIIDGLVILGSLFIFDTKNALYALISVVIMNYMLDFALEGPDSARAYFIITDKSEEISQLLMREMERGVTGIPARGMYSGSDKTVLLCVVNRMESIRLRQLVFSVDKSAFVIATNVHEALGEGFKEYN</sequence>
<reference evidence="8" key="1">
    <citation type="submission" date="2020-10" db="EMBL/GenBank/DDBJ databases">
        <authorList>
            <person name="Gilroy R."/>
        </authorList>
    </citation>
    <scope>NUCLEOTIDE SEQUENCE</scope>
    <source>
        <strain evidence="8">CHK183-6373</strain>
    </source>
</reference>
<dbReference type="InterPro" id="IPR019264">
    <property type="entry name" value="DUF2179"/>
</dbReference>
<dbReference type="InterPro" id="IPR015867">
    <property type="entry name" value="N-reg_PII/ATP_PRibTrfase_C"/>
</dbReference>
<dbReference type="Gene3D" id="3.30.70.120">
    <property type="match status" value="1"/>
</dbReference>
<evidence type="ECO:0000256" key="4">
    <source>
        <dbReference type="ARBA" id="ARBA00022989"/>
    </source>
</evidence>
<keyword evidence="5 6" id="KW-0472">Membrane</keyword>
<dbReference type="Pfam" id="PF10035">
    <property type="entry name" value="DUF2179"/>
    <property type="match status" value="1"/>
</dbReference>
<comment type="subcellular location">
    <subcellularLocation>
        <location evidence="1">Cell membrane</location>
        <topology evidence="1">Multi-pass membrane protein</topology>
    </subcellularLocation>
</comment>
<dbReference type="GO" id="GO:0005886">
    <property type="term" value="C:plasma membrane"/>
    <property type="evidence" value="ECO:0007669"/>
    <property type="project" value="UniProtKB-SubCell"/>
</dbReference>
<dbReference type="EMBL" id="DVOT01000211">
    <property type="protein sequence ID" value="HIV28600.1"/>
    <property type="molecule type" value="Genomic_DNA"/>
</dbReference>
<reference evidence="8" key="2">
    <citation type="journal article" date="2021" name="PeerJ">
        <title>Extensive microbial diversity within the chicken gut microbiome revealed by metagenomics and culture.</title>
        <authorList>
            <person name="Gilroy R."/>
            <person name="Ravi A."/>
            <person name="Getino M."/>
            <person name="Pursley I."/>
            <person name="Horton D.L."/>
            <person name="Alikhan N.F."/>
            <person name="Baker D."/>
            <person name="Gharbi K."/>
            <person name="Hall N."/>
            <person name="Watson M."/>
            <person name="Adriaenssens E.M."/>
            <person name="Foster-Nyarko E."/>
            <person name="Jarju S."/>
            <person name="Secka A."/>
            <person name="Antonio M."/>
            <person name="Oren A."/>
            <person name="Chaudhuri R.R."/>
            <person name="La Ragione R."/>
            <person name="Hildebrand F."/>
            <person name="Pallen M.J."/>
        </authorList>
    </citation>
    <scope>NUCLEOTIDE SEQUENCE</scope>
    <source>
        <strain evidence="8">CHK183-6373</strain>
    </source>
</reference>
<organism evidence="8 9">
    <name type="scientific">Candidatus Ornithocaccomicrobium faecavium</name>
    <dbReference type="NCBI Taxonomy" id="2840890"/>
    <lineage>
        <taxon>Bacteria</taxon>
        <taxon>Bacillati</taxon>
        <taxon>Bacillota</taxon>
        <taxon>Clostridia</taxon>
        <taxon>Candidatus Ornithocaccomicrobium</taxon>
    </lineage>
</organism>
<feature type="transmembrane region" description="Helical" evidence="6">
    <location>
        <begin position="50"/>
        <end position="73"/>
    </location>
</feature>
<keyword evidence="2" id="KW-1003">Cell membrane</keyword>
<evidence type="ECO:0000313" key="9">
    <source>
        <dbReference type="Proteomes" id="UP000886884"/>
    </source>
</evidence>
<dbReference type="Pfam" id="PF02588">
    <property type="entry name" value="YitT_membrane"/>
    <property type="match status" value="1"/>
</dbReference>
<evidence type="ECO:0000256" key="1">
    <source>
        <dbReference type="ARBA" id="ARBA00004651"/>
    </source>
</evidence>
<feature type="domain" description="DUF2179" evidence="7">
    <location>
        <begin position="222"/>
        <end position="276"/>
    </location>
</feature>
<dbReference type="PANTHER" id="PTHR33545:SF5">
    <property type="entry name" value="UPF0750 MEMBRANE PROTEIN YITT"/>
    <property type="match status" value="1"/>
</dbReference>
<evidence type="ECO:0000313" key="8">
    <source>
        <dbReference type="EMBL" id="HIV28600.1"/>
    </source>
</evidence>
<comment type="caution">
    <text evidence="8">The sequence shown here is derived from an EMBL/GenBank/DDBJ whole genome shotgun (WGS) entry which is preliminary data.</text>
</comment>
<feature type="transmembrane region" description="Helical" evidence="6">
    <location>
        <begin position="108"/>
        <end position="126"/>
    </location>
</feature>
<name>A0A9D1TDG8_9FIRM</name>
<dbReference type="InterPro" id="IPR051461">
    <property type="entry name" value="UPF0750_membrane"/>
</dbReference>
<keyword evidence="4 6" id="KW-1133">Transmembrane helix</keyword>
<protein>
    <submittedName>
        <fullName evidence="8">YitT family protein</fullName>
    </submittedName>
</protein>
<evidence type="ECO:0000256" key="5">
    <source>
        <dbReference type="ARBA" id="ARBA00023136"/>
    </source>
</evidence>
<dbReference type="PIRSF" id="PIRSF006483">
    <property type="entry name" value="Membrane_protein_YitT"/>
    <property type="match status" value="1"/>
</dbReference>
<feature type="transmembrane region" description="Helical" evidence="6">
    <location>
        <begin position="85"/>
        <end position="102"/>
    </location>
</feature>
<evidence type="ECO:0000256" key="6">
    <source>
        <dbReference type="SAM" id="Phobius"/>
    </source>
</evidence>
<evidence type="ECO:0000256" key="2">
    <source>
        <dbReference type="ARBA" id="ARBA00022475"/>
    </source>
</evidence>
<evidence type="ECO:0000259" key="7">
    <source>
        <dbReference type="Pfam" id="PF10035"/>
    </source>
</evidence>
<dbReference type="PANTHER" id="PTHR33545">
    <property type="entry name" value="UPF0750 MEMBRANE PROTEIN YITT-RELATED"/>
    <property type="match status" value="1"/>
</dbReference>
<accession>A0A9D1TDG8</accession>
<gene>
    <name evidence="8" type="ORF">IAA64_11550</name>
</gene>
<dbReference type="InterPro" id="IPR003740">
    <property type="entry name" value="YitT"/>
</dbReference>
<feature type="transmembrane region" description="Helical" evidence="6">
    <location>
        <begin position="147"/>
        <end position="169"/>
    </location>
</feature>
<keyword evidence="3 6" id="KW-0812">Transmembrane</keyword>
<dbReference type="Proteomes" id="UP000886884">
    <property type="component" value="Unassembled WGS sequence"/>
</dbReference>
<feature type="transmembrane region" description="Helical" evidence="6">
    <location>
        <begin position="12"/>
        <end position="30"/>
    </location>
</feature>